<dbReference type="EMBL" id="KT932701">
    <property type="protein sequence ID" value="ALO80879.1"/>
    <property type="molecule type" value="Genomic_DNA"/>
</dbReference>
<sequence>MRLPILQVAEALEQAHPEVNWFTNEVPTEFQTLPKLPVGRVVELDGRYTEYASADPNYFVTHIQVDLWCEDLKEVEKYYFEIDKTMRADNVQCVLSQQSYDPDLEGARRVIKRYTISQRVV</sequence>
<dbReference type="OrthoDB" id="13838at10239"/>
<dbReference type="RefSeq" id="YP_009216598.1">
    <property type="nucleotide sequence ID" value="NC_028990.1"/>
</dbReference>
<name>A0A0S2MY71_9CAUD</name>
<dbReference type="GeneID" id="26642983"/>
<dbReference type="Proteomes" id="UP000202117">
    <property type="component" value="Segment"/>
</dbReference>
<evidence type="ECO:0008006" key="3">
    <source>
        <dbReference type="Google" id="ProtNLM"/>
    </source>
</evidence>
<reference evidence="1 2" key="1">
    <citation type="submission" date="2015-10" db="EMBL/GenBank/DDBJ databases">
        <authorList>
            <person name="Gilbert D.G."/>
        </authorList>
    </citation>
    <scope>NUCLEOTIDE SEQUENCE [LARGE SCALE GENOMIC DNA]</scope>
</reference>
<proteinExistence type="predicted"/>
<protein>
    <recommendedName>
        <fullName evidence="3">Head-tail joining protein</fullName>
    </recommendedName>
</protein>
<dbReference type="KEGG" id="vg:26642983"/>
<evidence type="ECO:0000313" key="1">
    <source>
        <dbReference type="EMBL" id="ALO80879.1"/>
    </source>
</evidence>
<organism evidence="1 2">
    <name type="scientific">Enterococcus phage vB_EfaS_IME196</name>
    <dbReference type="NCBI Taxonomy" id="1747289"/>
    <lineage>
        <taxon>Viruses</taxon>
        <taxon>Duplodnaviria</taxon>
        <taxon>Heunggongvirae</taxon>
        <taxon>Uroviricota</taxon>
        <taxon>Caudoviricetes</taxon>
        <taxon>Efquatrovirus</taxon>
        <taxon>Efquatrovirus IME196</taxon>
    </lineage>
</organism>
<accession>A0A0S2MY71</accession>
<evidence type="ECO:0000313" key="2">
    <source>
        <dbReference type="Proteomes" id="UP000202117"/>
    </source>
</evidence>
<keyword evidence="2" id="KW-1185">Reference proteome</keyword>